<dbReference type="EMBL" id="FMZP01000045">
    <property type="protein sequence ID" value="SDD75034.1"/>
    <property type="molecule type" value="Genomic_DNA"/>
</dbReference>
<keyword evidence="3" id="KW-1185">Reference proteome</keyword>
<sequence length="79" mass="8888">MANLKLDFDDELIAVDDHDRQQRLIAAHDGDKWTVFEGAIDGPQALSKRATAETANQVLVDALQWLAENDDYPSSLDYR</sequence>
<evidence type="ECO:0000313" key="1">
    <source>
        <dbReference type="EMBL" id="SDD75034.1"/>
    </source>
</evidence>
<evidence type="ECO:0000313" key="2">
    <source>
        <dbReference type="EMBL" id="SEU12313.1"/>
    </source>
</evidence>
<dbReference type="AlphaFoldDB" id="A0A1G6XA48"/>
<gene>
    <name evidence="2" type="ORF">SAMN04488694_1537</name>
    <name evidence="1" type="ORF">SAMN05192552_104511</name>
</gene>
<proteinExistence type="predicted"/>
<dbReference type="RefSeq" id="WP_092935976.1">
    <property type="nucleotide sequence ID" value="NZ_FMZP01000045.1"/>
</dbReference>
<accession>A0A1G6XA48</accession>
<dbReference type="EMBL" id="FOIC01000053">
    <property type="protein sequence ID" value="SEU12313.1"/>
    <property type="molecule type" value="Genomic_DNA"/>
</dbReference>
<evidence type="ECO:0000313" key="3">
    <source>
        <dbReference type="Proteomes" id="UP000199320"/>
    </source>
</evidence>
<evidence type="ECO:0000313" key="4">
    <source>
        <dbReference type="Proteomes" id="UP000324021"/>
    </source>
</evidence>
<name>A0A1G6XA48_9EURY</name>
<reference evidence="2" key="2">
    <citation type="submission" date="2016-10" db="EMBL/GenBank/DDBJ databases">
        <authorList>
            <person name="de Groot N.N."/>
        </authorList>
    </citation>
    <scope>NUCLEOTIDE SEQUENCE [LARGE SCALE GENOMIC DNA]</scope>
    <source>
        <strain evidence="2">CDM_6</strain>
    </source>
</reference>
<dbReference type="OrthoDB" id="179606at2157"/>
<organism evidence="1 4">
    <name type="scientific">Natrinema hispanicum</name>
    <dbReference type="NCBI Taxonomy" id="392421"/>
    <lineage>
        <taxon>Archaea</taxon>
        <taxon>Methanobacteriati</taxon>
        <taxon>Methanobacteriota</taxon>
        <taxon>Stenosarchaea group</taxon>
        <taxon>Halobacteria</taxon>
        <taxon>Halobacteriales</taxon>
        <taxon>Natrialbaceae</taxon>
        <taxon>Natrinema</taxon>
    </lineage>
</organism>
<dbReference type="Proteomes" id="UP000199320">
    <property type="component" value="Unassembled WGS sequence"/>
</dbReference>
<protein>
    <submittedName>
        <fullName evidence="1">Uncharacterized protein</fullName>
    </submittedName>
</protein>
<dbReference type="Proteomes" id="UP000324021">
    <property type="component" value="Unassembled WGS sequence"/>
</dbReference>
<reference evidence="3 4" key="1">
    <citation type="submission" date="2016-10" db="EMBL/GenBank/DDBJ databases">
        <authorList>
            <person name="Varghese N."/>
            <person name="Submissions S."/>
        </authorList>
    </citation>
    <scope>NUCLEOTIDE SEQUENCE [LARGE SCALE GENOMIC DNA]</scope>
    <source>
        <strain evidence="1 4">CDM_1</strain>
        <strain evidence="3">CDM_6</strain>
    </source>
</reference>